<dbReference type="EMBL" id="FR695877">
    <property type="protein sequence ID" value="CBX31159.1"/>
    <property type="molecule type" value="Genomic_DNA"/>
</dbReference>
<dbReference type="InterPro" id="IPR054230">
    <property type="entry name" value="DUF6955"/>
</dbReference>
<protein>
    <submittedName>
        <fullName evidence="1">Uncharacterized protein</fullName>
    </submittedName>
</protein>
<name>E1YM26_9BACT</name>
<dbReference type="AlphaFoldDB" id="E1YM26"/>
<proteinExistence type="predicted"/>
<accession>E1YM26</accession>
<organism evidence="1">
    <name type="scientific">uncultured Desulfobacterium sp</name>
    <dbReference type="NCBI Taxonomy" id="201089"/>
    <lineage>
        <taxon>Bacteria</taxon>
        <taxon>Pseudomonadati</taxon>
        <taxon>Thermodesulfobacteriota</taxon>
        <taxon>Desulfobacteria</taxon>
        <taxon>Desulfobacterales</taxon>
        <taxon>Desulfobacteriaceae</taxon>
        <taxon>Desulfobacterium</taxon>
        <taxon>environmental samples</taxon>
    </lineage>
</organism>
<sequence>MADYNINIFLDDEKLKKVEAAELAGQVKEIDGKKAIQVPFTDKEHKKLIKGFPDLTFDASNGCIIPENAENTLFGIVIDMKTVDVIKFAIMKIYNPLAGKSIRSARY</sequence>
<evidence type="ECO:0000313" key="1">
    <source>
        <dbReference type="EMBL" id="CBX31159.1"/>
    </source>
</evidence>
<dbReference type="Pfam" id="PF22271">
    <property type="entry name" value="DUF6955"/>
    <property type="match status" value="1"/>
</dbReference>
<reference evidence="1" key="1">
    <citation type="journal article" date="2011" name="Environ. Microbiol.">
        <title>Genomic insights into the metabolic potential of the polycyclic aromatic hydrocarbon degrading sulfate-reducing Deltaproteobacterium N47.</title>
        <authorList>
            <person name="Bergmann F."/>
            <person name="Selesi D."/>
            <person name="Weinmaier T."/>
            <person name="Tischler P."/>
            <person name="Rattei T."/>
            <person name="Meckenstock R.U."/>
        </authorList>
    </citation>
    <scope>NUCLEOTIDE SEQUENCE</scope>
</reference>
<gene>
    <name evidence="1" type="ORF">N47_E46710</name>
</gene>